<dbReference type="InParanoid" id="A0A139W9N9"/>
<feature type="compositionally biased region" description="Polar residues" evidence="1">
    <location>
        <begin position="38"/>
        <end position="50"/>
    </location>
</feature>
<evidence type="ECO:0000313" key="3">
    <source>
        <dbReference type="Proteomes" id="UP000007266"/>
    </source>
</evidence>
<organism evidence="2 3">
    <name type="scientific">Tribolium castaneum</name>
    <name type="common">Red flour beetle</name>
    <dbReference type="NCBI Taxonomy" id="7070"/>
    <lineage>
        <taxon>Eukaryota</taxon>
        <taxon>Metazoa</taxon>
        <taxon>Ecdysozoa</taxon>
        <taxon>Arthropoda</taxon>
        <taxon>Hexapoda</taxon>
        <taxon>Insecta</taxon>
        <taxon>Pterygota</taxon>
        <taxon>Neoptera</taxon>
        <taxon>Endopterygota</taxon>
        <taxon>Coleoptera</taxon>
        <taxon>Polyphaga</taxon>
        <taxon>Cucujiformia</taxon>
        <taxon>Tenebrionidae</taxon>
        <taxon>Tenebrionidae incertae sedis</taxon>
        <taxon>Tribolium</taxon>
    </lineage>
</organism>
<evidence type="ECO:0000256" key="1">
    <source>
        <dbReference type="SAM" id="MobiDB-lite"/>
    </source>
</evidence>
<evidence type="ECO:0000313" key="2">
    <source>
        <dbReference type="EMBL" id="KYB24628.1"/>
    </source>
</evidence>
<dbReference type="AlphaFoldDB" id="A0A139W9N9"/>
<dbReference type="Proteomes" id="UP000007266">
    <property type="component" value="Unassembled WGS sequence"/>
</dbReference>
<feature type="region of interest" description="Disordered" evidence="1">
    <location>
        <begin position="28"/>
        <end position="62"/>
    </location>
</feature>
<protein>
    <submittedName>
        <fullName evidence="2">Uncharacterized protein</fullName>
    </submittedName>
</protein>
<gene>
    <name evidence="2" type="primary">AUGUSTUS-3.0.2_34968</name>
    <name evidence="2" type="ORF">TcasGA2_TC034968</name>
</gene>
<reference evidence="2 3" key="2">
    <citation type="journal article" date="2010" name="Nucleic Acids Res.">
        <title>BeetleBase in 2010: revisions to provide comprehensive genomic information for Tribolium castaneum.</title>
        <authorList>
            <person name="Kim H.S."/>
            <person name="Murphy T."/>
            <person name="Xia J."/>
            <person name="Caragea D."/>
            <person name="Park Y."/>
            <person name="Beeman R.W."/>
            <person name="Lorenzen M.D."/>
            <person name="Butcher S."/>
            <person name="Manak J.R."/>
            <person name="Brown S.J."/>
        </authorList>
    </citation>
    <scope>NUCLEOTIDE SEQUENCE [LARGE SCALE GENOMIC DNA]</scope>
    <source>
        <strain evidence="2 3">Georgia GA2</strain>
    </source>
</reference>
<keyword evidence="3" id="KW-1185">Reference proteome</keyword>
<name>A0A139W9N9_TRICA</name>
<reference evidence="2 3" key="1">
    <citation type="journal article" date="2008" name="Nature">
        <title>The genome of the model beetle and pest Tribolium castaneum.</title>
        <authorList>
            <consortium name="Tribolium Genome Sequencing Consortium"/>
            <person name="Richards S."/>
            <person name="Gibbs R.A."/>
            <person name="Weinstock G.M."/>
            <person name="Brown S.J."/>
            <person name="Denell R."/>
            <person name="Beeman R.W."/>
            <person name="Gibbs R."/>
            <person name="Beeman R.W."/>
            <person name="Brown S.J."/>
            <person name="Bucher G."/>
            <person name="Friedrich M."/>
            <person name="Grimmelikhuijzen C.J."/>
            <person name="Klingler M."/>
            <person name="Lorenzen M."/>
            <person name="Richards S."/>
            <person name="Roth S."/>
            <person name="Schroder R."/>
            <person name="Tautz D."/>
            <person name="Zdobnov E.M."/>
            <person name="Muzny D."/>
            <person name="Gibbs R.A."/>
            <person name="Weinstock G.M."/>
            <person name="Attaway T."/>
            <person name="Bell S."/>
            <person name="Buhay C.J."/>
            <person name="Chandrabose M.N."/>
            <person name="Chavez D."/>
            <person name="Clerk-Blankenburg K.P."/>
            <person name="Cree A."/>
            <person name="Dao M."/>
            <person name="Davis C."/>
            <person name="Chacko J."/>
            <person name="Dinh H."/>
            <person name="Dugan-Rocha S."/>
            <person name="Fowler G."/>
            <person name="Garner T.T."/>
            <person name="Garnes J."/>
            <person name="Gnirke A."/>
            <person name="Hawes A."/>
            <person name="Hernandez J."/>
            <person name="Hines S."/>
            <person name="Holder M."/>
            <person name="Hume J."/>
            <person name="Jhangiani S.N."/>
            <person name="Joshi V."/>
            <person name="Khan Z.M."/>
            <person name="Jackson L."/>
            <person name="Kovar C."/>
            <person name="Kowis A."/>
            <person name="Lee S."/>
            <person name="Lewis L.R."/>
            <person name="Margolis J."/>
            <person name="Morgan M."/>
            <person name="Nazareth L.V."/>
            <person name="Nguyen N."/>
            <person name="Okwuonu G."/>
            <person name="Parker D."/>
            <person name="Richards S."/>
            <person name="Ruiz S.J."/>
            <person name="Santibanez J."/>
            <person name="Savard J."/>
            <person name="Scherer S.E."/>
            <person name="Schneider B."/>
            <person name="Sodergren E."/>
            <person name="Tautz D."/>
            <person name="Vattahil S."/>
            <person name="Villasana D."/>
            <person name="White C.S."/>
            <person name="Wright R."/>
            <person name="Park Y."/>
            <person name="Beeman R.W."/>
            <person name="Lord J."/>
            <person name="Oppert B."/>
            <person name="Lorenzen M."/>
            <person name="Brown S."/>
            <person name="Wang L."/>
            <person name="Savard J."/>
            <person name="Tautz D."/>
            <person name="Richards S."/>
            <person name="Weinstock G."/>
            <person name="Gibbs R.A."/>
            <person name="Liu Y."/>
            <person name="Worley K."/>
            <person name="Weinstock G."/>
            <person name="Elsik C.G."/>
            <person name="Reese J.T."/>
            <person name="Elhaik E."/>
            <person name="Landan G."/>
            <person name="Graur D."/>
            <person name="Arensburger P."/>
            <person name="Atkinson P."/>
            <person name="Beeman R.W."/>
            <person name="Beidler J."/>
            <person name="Brown S.J."/>
            <person name="Demuth J.P."/>
            <person name="Drury D.W."/>
            <person name="Du Y.Z."/>
            <person name="Fujiwara H."/>
            <person name="Lorenzen M."/>
            <person name="Maselli V."/>
            <person name="Osanai M."/>
            <person name="Park Y."/>
            <person name="Robertson H.M."/>
            <person name="Tu Z."/>
            <person name="Wang J.J."/>
            <person name="Wang S."/>
            <person name="Richards S."/>
            <person name="Song H."/>
            <person name="Zhang L."/>
            <person name="Sodergren E."/>
            <person name="Werner D."/>
            <person name="Stanke M."/>
            <person name="Morgenstern B."/>
            <person name="Solovyev V."/>
            <person name="Kosarev P."/>
            <person name="Brown G."/>
            <person name="Chen H.C."/>
            <person name="Ermolaeva O."/>
            <person name="Hlavina W."/>
            <person name="Kapustin Y."/>
            <person name="Kiryutin B."/>
            <person name="Kitts P."/>
            <person name="Maglott D."/>
            <person name="Pruitt K."/>
            <person name="Sapojnikov V."/>
            <person name="Souvorov A."/>
            <person name="Mackey A.J."/>
            <person name="Waterhouse R.M."/>
            <person name="Wyder S."/>
            <person name="Zdobnov E.M."/>
            <person name="Zdobnov E.M."/>
            <person name="Wyder S."/>
            <person name="Kriventseva E.V."/>
            <person name="Kadowaki T."/>
            <person name="Bork P."/>
            <person name="Aranda M."/>
            <person name="Bao R."/>
            <person name="Beermann A."/>
            <person name="Berns N."/>
            <person name="Bolognesi R."/>
            <person name="Bonneton F."/>
            <person name="Bopp D."/>
            <person name="Brown S.J."/>
            <person name="Bucher G."/>
            <person name="Butts T."/>
            <person name="Chaumot A."/>
            <person name="Denell R.E."/>
            <person name="Ferrier D.E."/>
            <person name="Friedrich M."/>
            <person name="Gordon C.M."/>
            <person name="Jindra M."/>
            <person name="Klingler M."/>
            <person name="Lan Q."/>
            <person name="Lattorff H.M."/>
            <person name="Laudet V."/>
            <person name="von Levetsow C."/>
            <person name="Liu Z."/>
            <person name="Lutz R."/>
            <person name="Lynch J.A."/>
            <person name="da Fonseca R.N."/>
            <person name="Posnien N."/>
            <person name="Reuter R."/>
            <person name="Roth S."/>
            <person name="Savard J."/>
            <person name="Schinko J.B."/>
            <person name="Schmitt C."/>
            <person name="Schoppmeier M."/>
            <person name="Schroder R."/>
            <person name="Shippy T.D."/>
            <person name="Simonnet F."/>
            <person name="Marques-Souza H."/>
            <person name="Tautz D."/>
            <person name="Tomoyasu Y."/>
            <person name="Trauner J."/>
            <person name="Van der Zee M."/>
            <person name="Vervoort M."/>
            <person name="Wittkopp N."/>
            <person name="Wimmer E.A."/>
            <person name="Yang X."/>
            <person name="Jones A.K."/>
            <person name="Sattelle D.B."/>
            <person name="Ebert P.R."/>
            <person name="Nelson D."/>
            <person name="Scott J.G."/>
            <person name="Beeman R.W."/>
            <person name="Muthukrishnan S."/>
            <person name="Kramer K.J."/>
            <person name="Arakane Y."/>
            <person name="Beeman R.W."/>
            <person name="Zhu Q."/>
            <person name="Hogenkamp D."/>
            <person name="Dixit R."/>
            <person name="Oppert B."/>
            <person name="Jiang H."/>
            <person name="Zou Z."/>
            <person name="Marshall J."/>
            <person name="Elpidina E."/>
            <person name="Vinokurov K."/>
            <person name="Oppert C."/>
            <person name="Zou Z."/>
            <person name="Evans J."/>
            <person name="Lu Z."/>
            <person name="Zhao P."/>
            <person name="Sumathipala N."/>
            <person name="Altincicek B."/>
            <person name="Vilcinskas A."/>
            <person name="Williams M."/>
            <person name="Hultmark D."/>
            <person name="Hetru C."/>
            <person name="Jiang H."/>
            <person name="Grimmelikhuijzen C.J."/>
            <person name="Hauser F."/>
            <person name="Cazzamali G."/>
            <person name="Williamson M."/>
            <person name="Park Y."/>
            <person name="Li B."/>
            <person name="Tanaka Y."/>
            <person name="Predel R."/>
            <person name="Neupert S."/>
            <person name="Schachtner J."/>
            <person name="Verleyen P."/>
            <person name="Raible F."/>
            <person name="Bork P."/>
            <person name="Friedrich M."/>
            <person name="Walden K.K."/>
            <person name="Robertson H.M."/>
            <person name="Angeli S."/>
            <person name="Foret S."/>
            <person name="Bucher G."/>
            <person name="Schuetz S."/>
            <person name="Maleszka R."/>
            <person name="Wimmer E.A."/>
            <person name="Beeman R.W."/>
            <person name="Lorenzen M."/>
            <person name="Tomoyasu Y."/>
            <person name="Miller S.C."/>
            <person name="Grossmann D."/>
            <person name="Bucher G."/>
        </authorList>
    </citation>
    <scope>NUCLEOTIDE SEQUENCE [LARGE SCALE GENOMIC DNA]</scope>
    <source>
        <strain evidence="2 3">Georgia GA2</strain>
    </source>
</reference>
<proteinExistence type="predicted"/>
<dbReference type="EMBL" id="KQ972147">
    <property type="protein sequence ID" value="KYB24628.1"/>
    <property type="molecule type" value="Genomic_DNA"/>
</dbReference>
<feature type="non-terminal residue" evidence="2">
    <location>
        <position position="1"/>
    </location>
</feature>
<sequence length="109" mass="11924">HLPTTLPAKIVPGVVEFRKDNLLESRAAPLNGAMDKGSPSSNNESCASISRSHRTSTRAQKSTEWTAGFGCDLQSNHVIRFPTGCDKSDDRVGFEVRQVRSGHDLRFIA</sequence>
<accession>A0A139W9N9</accession>